<keyword evidence="11" id="KW-1185">Reference proteome</keyword>
<evidence type="ECO:0000256" key="4">
    <source>
        <dbReference type="ARBA" id="ARBA00022960"/>
    </source>
</evidence>
<feature type="domain" description="L,D-TPase catalytic" evidence="9">
    <location>
        <begin position="1"/>
        <end position="80"/>
    </location>
</feature>
<keyword evidence="5 7" id="KW-0573">Peptidoglycan synthesis</keyword>
<keyword evidence="3" id="KW-0808">Transferase</keyword>
<gene>
    <name evidence="10" type="ORF">IHV25_06515</name>
</gene>
<dbReference type="GO" id="GO:0009252">
    <property type="term" value="P:peptidoglycan biosynthetic process"/>
    <property type="evidence" value="ECO:0007669"/>
    <property type="project" value="UniProtKB-UniPathway"/>
</dbReference>
<dbReference type="GO" id="GO:0071555">
    <property type="term" value="P:cell wall organization"/>
    <property type="evidence" value="ECO:0007669"/>
    <property type="project" value="UniProtKB-UniRule"/>
</dbReference>
<feature type="active site" description="Nucleophile" evidence="7">
    <location>
        <position position="56"/>
    </location>
</feature>
<evidence type="ECO:0000256" key="3">
    <source>
        <dbReference type="ARBA" id="ARBA00022679"/>
    </source>
</evidence>
<evidence type="ECO:0000256" key="7">
    <source>
        <dbReference type="PROSITE-ProRule" id="PRU01373"/>
    </source>
</evidence>
<dbReference type="Gene3D" id="2.40.440.10">
    <property type="entry name" value="L,D-transpeptidase catalytic domain-like"/>
    <property type="match status" value="1"/>
</dbReference>
<protein>
    <submittedName>
        <fullName evidence="10">L,D-transpeptidase</fullName>
    </submittedName>
</protein>
<evidence type="ECO:0000256" key="5">
    <source>
        <dbReference type="ARBA" id="ARBA00022984"/>
    </source>
</evidence>
<dbReference type="InterPro" id="IPR005490">
    <property type="entry name" value="LD_TPept_cat_dom"/>
</dbReference>
<dbReference type="CDD" id="cd16913">
    <property type="entry name" value="YkuD_like"/>
    <property type="match status" value="1"/>
</dbReference>
<organism evidence="10 11">
    <name type="scientific">Phaeovibrio sulfidiphilus</name>
    <dbReference type="NCBI Taxonomy" id="1220600"/>
    <lineage>
        <taxon>Bacteria</taxon>
        <taxon>Pseudomonadati</taxon>
        <taxon>Pseudomonadota</taxon>
        <taxon>Alphaproteobacteria</taxon>
        <taxon>Rhodospirillales</taxon>
        <taxon>Rhodospirillaceae</taxon>
        <taxon>Phaeovibrio</taxon>
    </lineage>
</organism>
<accession>A0A8J6YQ91</accession>
<dbReference type="GO" id="GO:0008360">
    <property type="term" value="P:regulation of cell shape"/>
    <property type="evidence" value="ECO:0007669"/>
    <property type="project" value="UniProtKB-UniRule"/>
</dbReference>
<evidence type="ECO:0000256" key="8">
    <source>
        <dbReference type="SAM" id="MobiDB-lite"/>
    </source>
</evidence>
<sequence length="80" mass="9052">MDRKKPEDASNNTSTKKRNSVPPVNAHAIHQYHGAINFDIMRTARRASDWVGSRGCVRLQEADARALFYWAPDGTRVIVE</sequence>
<comment type="caution">
    <text evidence="10">The sequence shown here is derived from an EMBL/GenBank/DDBJ whole genome shotgun (WGS) entry which is preliminary data.</text>
</comment>
<feature type="active site" description="Proton donor/acceptor" evidence="7">
    <location>
        <position position="30"/>
    </location>
</feature>
<dbReference type="UniPathway" id="UPA00219"/>
<dbReference type="Proteomes" id="UP000631034">
    <property type="component" value="Unassembled WGS sequence"/>
</dbReference>
<reference evidence="10" key="1">
    <citation type="submission" date="2020-10" db="EMBL/GenBank/DDBJ databases">
        <title>Genome sequence of the unusual species of purple photosynthetic bacteria, Phaeovibrio sulfidiphilus DSM 23193, type strain.</title>
        <authorList>
            <person name="Kyndt J.A."/>
            <person name="Meyer T.E."/>
        </authorList>
    </citation>
    <scope>NUCLEOTIDE SEQUENCE</scope>
    <source>
        <strain evidence="10">DSM 23193</strain>
    </source>
</reference>
<feature type="region of interest" description="Disordered" evidence="8">
    <location>
        <begin position="1"/>
        <end position="25"/>
    </location>
</feature>
<dbReference type="EMBL" id="JACZHT010000004">
    <property type="protein sequence ID" value="MBE1237297.1"/>
    <property type="molecule type" value="Genomic_DNA"/>
</dbReference>
<dbReference type="InterPro" id="IPR038063">
    <property type="entry name" value="Transpep_catalytic_dom"/>
</dbReference>
<evidence type="ECO:0000259" key="9">
    <source>
        <dbReference type="PROSITE" id="PS52029"/>
    </source>
</evidence>
<comment type="pathway">
    <text evidence="1 7">Cell wall biogenesis; peptidoglycan biosynthesis.</text>
</comment>
<dbReference type="Pfam" id="PF03734">
    <property type="entry name" value="YkuD"/>
    <property type="match status" value="1"/>
</dbReference>
<keyword evidence="4 7" id="KW-0133">Cell shape</keyword>
<name>A0A8J6YQ91_9PROT</name>
<dbReference type="PROSITE" id="PS52029">
    <property type="entry name" value="LD_TPASE"/>
    <property type="match status" value="1"/>
</dbReference>
<keyword evidence="6 7" id="KW-0961">Cell wall biogenesis/degradation</keyword>
<dbReference type="GO" id="GO:0004180">
    <property type="term" value="F:carboxypeptidase activity"/>
    <property type="evidence" value="ECO:0007669"/>
    <property type="project" value="UniProtKB-ARBA"/>
</dbReference>
<evidence type="ECO:0000256" key="2">
    <source>
        <dbReference type="ARBA" id="ARBA00005992"/>
    </source>
</evidence>
<evidence type="ECO:0000256" key="6">
    <source>
        <dbReference type="ARBA" id="ARBA00023316"/>
    </source>
</evidence>
<dbReference type="GO" id="GO:0016740">
    <property type="term" value="F:transferase activity"/>
    <property type="evidence" value="ECO:0007669"/>
    <property type="project" value="UniProtKB-KW"/>
</dbReference>
<evidence type="ECO:0000313" key="10">
    <source>
        <dbReference type="EMBL" id="MBE1237297.1"/>
    </source>
</evidence>
<comment type="similarity">
    <text evidence="2">Belongs to the YkuD family.</text>
</comment>
<dbReference type="AlphaFoldDB" id="A0A8J6YQ91"/>
<dbReference type="SUPFAM" id="SSF141523">
    <property type="entry name" value="L,D-transpeptidase catalytic domain-like"/>
    <property type="match status" value="1"/>
</dbReference>
<evidence type="ECO:0000256" key="1">
    <source>
        <dbReference type="ARBA" id="ARBA00004752"/>
    </source>
</evidence>
<proteinExistence type="inferred from homology"/>
<evidence type="ECO:0000313" key="11">
    <source>
        <dbReference type="Proteomes" id="UP000631034"/>
    </source>
</evidence>